<accession>A0ABU2Y1D6</accession>
<keyword evidence="1" id="KW-0472">Membrane</keyword>
<feature type="transmembrane region" description="Helical" evidence="1">
    <location>
        <begin position="85"/>
        <end position="105"/>
    </location>
</feature>
<organism evidence="2 3">
    <name type="scientific">Urechidicola vernalis</name>
    <dbReference type="NCBI Taxonomy" id="3075600"/>
    <lineage>
        <taxon>Bacteria</taxon>
        <taxon>Pseudomonadati</taxon>
        <taxon>Bacteroidota</taxon>
        <taxon>Flavobacteriia</taxon>
        <taxon>Flavobacteriales</taxon>
        <taxon>Flavobacteriaceae</taxon>
        <taxon>Urechidicola</taxon>
    </lineage>
</organism>
<proteinExistence type="predicted"/>
<name>A0ABU2Y1D6_9FLAO</name>
<dbReference type="RefSeq" id="WP_311591839.1">
    <property type="nucleotide sequence ID" value="NZ_JAVRHV010000001.1"/>
</dbReference>
<comment type="caution">
    <text evidence="2">The sequence shown here is derived from an EMBL/GenBank/DDBJ whole genome shotgun (WGS) entry which is preliminary data.</text>
</comment>
<keyword evidence="1" id="KW-0812">Transmembrane</keyword>
<keyword evidence="3" id="KW-1185">Reference proteome</keyword>
<reference evidence="2 3" key="1">
    <citation type="submission" date="2023-09" db="EMBL/GenBank/DDBJ databases">
        <authorList>
            <person name="Rey-Velasco X."/>
        </authorList>
    </citation>
    <scope>NUCLEOTIDE SEQUENCE [LARGE SCALE GENOMIC DNA]</scope>
    <source>
        <strain evidence="2 3">P050</strain>
    </source>
</reference>
<evidence type="ECO:0000313" key="3">
    <source>
        <dbReference type="Proteomes" id="UP001252186"/>
    </source>
</evidence>
<feature type="transmembrane region" description="Helical" evidence="1">
    <location>
        <begin position="7"/>
        <end position="25"/>
    </location>
</feature>
<dbReference type="InterPro" id="IPR024294">
    <property type="entry name" value="DUF3810"/>
</dbReference>
<evidence type="ECO:0000256" key="1">
    <source>
        <dbReference type="SAM" id="Phobius"/>
    </source>
</evidence>
<feature type="transmembrane region" description="Helical" evidence="1">
    <location>
        <begin position="61"/>
        <end position="78"/>
    </location>
</feature>
<gene>
    <name evidence="2" type="ORF">RM519_02055</name>
</gene>
<dbReference type="Proteomes" id="UP001252186">
    <property type="component" value="Unassembled WGS sequence"/>
</dbReference>
<sequence length="357" mass="42029">MKNRRYYWFWVLFLPVQWVLVQYLSSKPIFVERFYSNGIYLYISESFRFLLGGLPFSFGDLFYLVLTYKVVQFLFVSFKIRRVRLLKILGILSHFYFAFHLFWGFNYLRPPISESLQLKSTKYSTEELIAFTTKLALKVNDLQLEITSNDSVKVTIPYSKKELYKMTHNGYTKMDIYGINSSYSFSSIKHSIISLPLSYMGFSGYINPFTGEAQVNYNTPQISYPSTSCHEVAHQLGYAAENEANFIGVLAAIHNDDLYFQYSGYYLALRYALNDLYRNDKESYEAIIKTIHKGVIKNIIESQKHWRKYNNPFEPLFKSIFNQYLKANHQKSGIKSYNFMVGILLNFNKEFDSFFKD</sequence>
<dbReference type="Pfam" id="PF12725">
    <property type="entry name" value="DUF3810"/>
    <property type="match status" value="1"/>
</dbReference>
<keyword evidence="1" id="KW-1133">Transmembrane helix</keyword>
<protein>
    <submittedName>
        <fullName evidence="2">DUF3810 domain-containing protein</fullName>
    </submittedName>
</protein>
<dbReference type="EMBL" id="JAVRHV010000001">
    <property type="protein sequence ID" value="MDT0552019.1"/>
    <property type="molecule type" value="Genomic_DNA"/>
</dbReference>
<evidence type="ECO:0000313" key="2">
    <source>
        <dbReference type="EMBL" id="MDT0552019.1"/>
    </source>
</evidence>